<name>A0A914ULQ2_9BILA</name>
<dbReference type="Proteomes" id="UP000887566">
    <property type="component" value="Unplaced"/>
</dbReference>
<keyword evidence="2" id="KW-1185">Reference proteome</keyword>
<reference evidence="3" key="1">
    <citation type="submission" date="2022-11" db="UniProtKB">
        <authorList>
            <consortium name="WormBaseParasite"/>
        </authorList>
    </citation>
    <scope>IDENTIFICATION</scope>
</reference>
<evidence type="ECO:0000256" key="1">
    <source>
        <dbReference type="SAM" id="MobiDB-lite"/>
    </source>
</evidence>
<feature type="region of interest" description="Disordered" evidence="1">
    <location>
        <begin position="76"/>
        <end position="95"/>
    </location>
</feature>
<accession>A0A914ULQ2</accession>
<protein>
    <submittedName>
        <fullName evidence="3">Uncharacterized protein</fullName>
    </submittedName>
</protein>
<evidence type="ECO:0000313" key="2">
    <source>
        <dbReference type="Proteomes" id="UP000887566"/>
    </source>
</evidence>
<proteinExistence type="predicted"/>
<dbReference type="AlphaFoldDB" id="A0A914ULQ2"/>
<organism evidence="2 3">
    <name type="scientific">Plectus sambesii</name>
    <dbReference type="NCBI Taxonomy" id="2011161"/>
    <lineage>
        <taxon>Eukaryota</taxon>
        <taxon>Metazoa</taxon>
        <taxon>Ecdysozoa</taxon>
        <taxon>Nematoda</taxon>
        <taxon>Chromadorea</taxon>
        <taxon>Plectida</taxon>
        <taxon>Plectina</taxon>
        <taxon>Plectoidea</taxon>
        <taxon>Plectidae</taxon>
        <taxon>Plectus</taxon>
    </lineage>
</organism>
<evidence type="ECO:0000313" key="3">
    <source>
        <dbReference type="WBParaSite" id="PSAMB.scaffold10size141368.g2.t1"/>
    </source>
</evidence>
<dbReference type="WBParaSite" id="PSAMB.scaffold10size141368.g2.t1">
    <property type="protein sequence ID" value="PSAMB.scaffold10size141368.g2.t1"/>
    <property type="gene ID" value="PSAMB.scaffold10size141368.g2"/>
</dbReference>
<sequence length="110" mass="11880">MRQGQTRSGKPCVCHYFPRSNLETRASNQSDPEIGFGVPLGVTGAVRGVGESRSDTTQSCGIVDSTLADLETGMRWSARSPSAQSRRRCGPPPPLPIGRFLARSFFVTPQ</sequence>